<dbReference type="SUPFAM" id="SSF56672">
    <property type="entry name" value="DNA/RNA polymerases"/>
    <property type="match status" value="2"/>
</dbReference>
<dbReference type="InterPro" id="IPR043128">
    <property type="entry name" value="Rev_trsase/Diguanyl_cyclase"/>
</dbReference>
<evidence type="ECO:0000313" key="6">
    <source>
        <dbReference type="EMBL" id="KAK3517281.1"/>
    </source>
</evidence>
<accession>A0AAE0UTK9</accession>
<evidence type="ECO:0000256" key="3">
    <source>
        <dbReference type="SAM" id="Coils"/>
    </source>
</evidence>
<dbReference type="Pfam" id="PF00078">
    <property type="entry name" value="RVT_1"/>
    <property type="match status" value="1"/>
</dbReference>
<gene>
    <name evidence="6" type="ORF">QTP70_002418</name>
</gene>
<feature type="domain" description="Reverse transcriptase" evidence="5">
    <location>
        <begin position="229"/>
        <end position="498"/>
    </location>
</feature>
<dbReference type="InterPro" id="IPR043502">
    <property type="entry name" value="DNA/RNA_pol_sf"/>
</dbReference>
<evidence type="ECO:0000259" key="5">
    <source>
        <dbReference type="PROSITE" id="PS50878"/>
    </source>
</evidence>
<dbReference type="Gene3D" id="3.60.10.10">
    <property type="entry name" value="Endonuclease/exonuclease/phosphatase"/>
    <property type="match status" value="1"/>
</dbReference>
<dbReference type="EMBL" id="JAUCMX010000018">
    <property type="protein sequence ID" value="KAK3517281.1"/>
    <property type="molecule type" value="Genomic_DNA"/>
</dbReference>
<protein>
    <recommendedName>
        <fullName evidence="2">ribonuclease H</fullName>
        <ecNumber evidence="2">3.1.26.4</ecNumber>
    </recommendedName>
</protein>
<evidence type="ECO:0000256" key="1">
    <source>
        <dbReference type="ARBA" id="ARBA00010879"/>
    </source>
</evidence>
<organism evidence="6 7">
    <name type="scientific">Hemibagrus guttatus</name>
    <dbReference type="NCBI Taxonomy" id="175788"/>
    <lineage>
        <taxon>Eukaryota</taxon>
        <taxon>Metazoa</taxon>
        <taxon>Chordata</taxon>
        <taxon>Craniata</taxon>
        <taxon>Vertebrata</taxon>
        <taxon>Euteleostomi</taxon>
        <taxon>Actinopterygii</taxon>
        <taxon>Neopterygii</taxon>
        <taxon>Teleostei</taxon>
        <taxon>Ostariophysi</taxon>
        <taxon>Siluriformes</taxon>
        <taxon>Bagridae</taxon>
        <taxon>Hemibagrus</taxon>
    </lineage>
</organism>
<name>A0AAE0UTK9_9TELE</name>
<dbReference type="EC" id="3.1.26.4" evidence="2"/>
<dbReference type="Gene3D" id="3.30.70.270">
    <property type="match status" value="1"/>
</dbReference>
<dbReference type="PANTHER" id="PTHR19446">
    <property type="entry name" value="REVERSE TRANSCRIPTASES"/>
    <property type="match status" value="1"/>
</dbReference>
<evidence type="ECO:0000256" key="4">
    <source>
        <dbReference type="SAM" id="MobiDB-lite"/>
    </source>
</evidence>
<dbReference type="PROSITE" id="PS50878">
    <property type="entry name" value="RT_POL"/>
    <property type="match status" value="1"/>
</dbReference>
<reference evidence="6" key="1">
    <citation type="submission" date="2023-06" db="EMBL/GenBank/DDBJ databases">
        <title>Male Hemibagrus guttatus genome.</title>
        <authorList>
            <person name="Bian C."/>
        </authorList>
    </citation>
    <scope>NUCLEOTIDE SEQUENCE</scope>
    <source>
        <strain evidence="6">Male_cb2023</strain>
        <tissue evidence="6">Muscle</tissue>
    </source>
</reference>
<comment type="caution">
    <text evidence="6">The sequence shown here is derived from an EMBL/GenBank/DDBJ whole genome shotgun (WGS) entry which is preliminary data.</text>
</comment>
<sequence length="608" mass="72282">MGKFGVKERNLEGQMVVDFAKRMDMAVVNTYFQKREEHRVTYKSGGRRTQVDYILCRRGNLKEISDCKVVVGESVARQHRMVVCRMTLMVCKKKRSEIEKKTKWWKLKKEEYCEEFREKLRQALGGQVVLPDDWETTAEVIRETGRKVLGVSSGRRKEDKETWWWNEEVQDSVQRKRLAKKKWDMDRTEENRQEYKELQRRVKREVSKAKLKAYDKLYTRLDTREGEKDLYRLARQRDRDGKDVQQVISYKDRDGRVLTSEESVQRRWKEYFEELMNEENEREKRVEGVNSVEQKVDKVRKDEVRKALKRMKSGKAVGPDDILVEVWKCLGEAAVKFLTSLFNRVLENLEKAYDRVPREELWYCMRKSGVAEKYVRMVQDMYERSRTVVSCAVGQTEEFKVEVGLHQGSALSPFLFAMVMDQLSEEVRQESPWTMMFADDIVICSESREQVEENLERWRFALERRGMKVSRIVSRMRRKTEPEAVYEEINHRYMARRITSFTQRGDPGRVDPPEDYDDAVTAGPIPDNVDEDVSENYDDAVTTETNPNIITESPEDYDDVITEEQDVGETEEYDDVEEKSQKDRDHVTETRLQRPFLRKLHFNFYKRK</sequence>
<dbReference type="Proteomes" id="UP001274896">
    <property type="component" value="Unassembled WGS sequence"/>
</dbReference>
<keyword evidence="7" id="KW-1185">Reference proteome</keyword>
<dbReference type="InterPro" id="IPR036691">
    <property type="entry name" value="Endo/exonu/phosph_ase_sf"/>
</dbReference>
<keyword evidence="3" id="KW-0175">Coiled coil</keyword>
<feature type="compositionally biased region" description="Basic and acidic residues" evidence="4">
    <location>
        <begin position="578"/>
        <end position="590"/>
    </location>
</feature>
<dbReference type="GO" id="GO:0004523">
    <property type="term" value="F:RNA-DNA hybrid ribonuclease activity"/>
    <property type="evidence" value="ECO:0007669"/>
    <property type="project" value="UniProtKB-EC"/>
</dbReference>
<dbReference type="AlphaFoldDB" id="A0AAE0UTK9"/>
<comment type="similarity">
    <text evidence="1">Belongs to the beta type-B retroviral polymerase family. HERV class-II K(HML-2) pol subfamily.</text>
</comment>
<proteinExistence type="inferred from homology"/>
<feature type="compositionally biased region" description="Acidic residues" evidence="4">
    <location>
        <begin position="553"/>
        <end position="577"/>
    </location>
</feature>
<feature type="region of interest" description="Disordered" evidence="4">
    <location>
        <begin position="547"/>
        <end position="590"/>
    </location>
</feature>
<evidence type="ECO:0000256" key="2">
    <source>
        <dbReference type="ARBA" id="ARBA00012180"/>
    </source>
</evidence>
<evidence type="ECO:0000313" key="7">
    <source>
        <dbReference type="Proteomes" id="UP001274896"/>
    </source>
</evidence>
<feature type="coiled-coil region" evidence="3">
    <location>
        <begin position="178"/>
        <end position="212"/>
    </location>
</feature>
<dbReference type="InterPro" id="IPR000477">
    <property type="entry name" value="RT_dom"/>
</dbReference>